<sequence length="1177" mass="131759">MKLIRLRLEAFGPFTDTELVFGEPGQVDGLHLVHGPNEAGKSSLLRAMADLRFGIPAKTPDAFLHPYDRLRISALFQDEQGRPVALSRRKGNRNTLQQVAQDLVCPKTPEAATPEQERALTGGLGRREFEQMFGLDHARLREGGQQLLEGRGELGAALFEASAGTRGIPGVLSRLETDAKAYFNPHGRSTQPVINQAWNEMETQRHLLRSAQTRPAQWQQLQRGHRSAAQALQALEERLEARRRRERELAELRTVAPLLQDLDGLRRQLDGLARVPDLAEDARDRRLAAQQALERADTDLQEARDRAAQCARRLAGLSVETHLLQHADAIERLAARLDTVAEAHTELRRQRARSRDLEQRLEQRADRINPGSGAPDLLQARPSEADRVTLDTALEALPGLVQRLQDRRQRLDQLQREQRDADTNATLADTAAREALVQALQRARALGDVDARLQEQDAAIDTLAQAQGRALGELGAGDCGALRGARPLLAAEVDAAERSVDGHDAEQERLQREARSLQGELEEQRLRRQQLTAGEEVVTAQTLRTARARRDALWAGIRRVWVERSAAPEEAFQGQETGSDPVRAFEQAVDQADHQADRLRVDATRAAAIEECGARIARMEARLGEIEAERRQLQAAREAHRERWGATLNARGLPPLEPAALRQWQQRRETVLEAQDRLERQRAQRDREAAAREAAVRELQAALGALGQTPATTDLGVLIEAAAAWEQQATAREARREERRRAARQRQRERESLQAEMDELQACRDGHARTLAAWHGRLRLPQDAAPAAVRARLEELDELGRLQADLEALREGRDLQQAQVDAFADRARDLARLLQEPEPEDPEDLAARLRDRLRAAQEREQQRRTLEQEQVRARADEARAQETRQRQEAVLESLAAAAGVPLAQLPEMEARAAQKRAAREELRRMQAQLSRSSARPEADLRKSLEGLDLAAIESEQARCRADIEALEADVKTARQREEAARRALEEVDTSGEAARAREAMESAAAGMAAAVHPWIRLRLAHTLLQRALERFRERSQGPMVEAASRHFHLMTHGRYLRLETDDTREPPVLRAVRRDDRRVEVEALSEGTRDQLYLALRLAALELHGAGRGAMPLVLDDVLVTTDDHRAARVLRALAAFAEGGQVLLFTHHRHLLDVARGAVDGARLRIHELGHEPRHA</sequence>
<keyword evidence="5" id="KW-1185">Reference proteome</keyword>
<organism evidence="4 5">
    <name type="scientific">Ectothiorhodospira mobilis</name>
    <dbReference type="NCBI Taxonomy" id="195064"/>
    <lineage>
        <taxon>Bacteria</taxon>
        <taxon>Pseudomonadati</taxon>
        <taxon>Pseudomonadota</taxon>
        <taxon>Gammaproteobacteria</taxon>
        <taxon>Chromatiales</taxon>
        <taxon>Ectothiorhodospiraceae</taxon>
        <taxon>Ectothiorhodospira</taxon>
    </lineage>
</organism>
<dbReference type="STRING" id="195064.SAMN05421721_10983"/>
<feature type="coiled-coil region" evidence="1">
    <location>
        <begin position="225"/>
        <end position="252"/>
    </location>
</feature>
<evidence type="ECO:0000259" key="3">
    <source>
        <dbReference type="Pfam" id="PF13514"/>
    </source>
</evidence>
<dbReference type="Proteomes" id="UP000199556">
    <property type="component" value="Unassembled WGS sequence"/>
</dbReference>
<protein>
    <submittedName>
        <fullName evidence="4">Uncharacterized protein YhaN</fullName>
    </submittedName>
</protein>
<evidence type="ECO:0000313" key="5">
    <source>
        <dbReference type="Proteomes" id="UP000199556"/>
    </source>
</evidence>
<dbReference type="OrthoDB" id="9789562at2"/>
<dbReference type="AlphaFoldDB" id="A0A1I4RTJ8"/>
<proteinExistence type="predicted"/>
<feature type="coiled-coil region" evidence="1">
    <location>
        <begin position="397"/>
        <end position="424"/>
    </location>
</feature>
<dbReference type="PANTHER" id="PTHR41259">
    <property type="entry name" value="DOUBLE-STRAND BREAK REPAIR RAD50 ATPASE, PUTATIVE-RELATED"/>
    <property type="match status" value="1"/>
</dbReference>
<feature type="coiled-coil region" evidence="1">
    <location>
        <begin position="493"/>
        <end position="534"/>
    </location>
</feature>
<dbReference type="InterPro" id="IPR038734">
    <property type="entry name" value="YhaN_AAA"/>
</dbReference>
<feature type="region of interest" description="Disordered" evidence="2">
    <location>
        <begin position="856"/>
        <end position="884"/>
    </location>
</feature>
<evidence type="ECO:0000256" key="1">
    <source>
        <dbReference type="SAM" id="Coils"/>
    </source>
</evidence>
<feature type="compositionally biased region" description="Basic and acidic residues" evidence="2">
    <location>
        <begin position="914"/>
        <end position="924"/>
    </location>
</feature>
<evidence type="ECO:0000256" key="2">
    <source>
        <dbReference type="SAM" id="MobiDB-lite"/>
    </source>
</evidence>
<dbReference type="RefSeq" id="WP_090485714.1">
    <property type="nucleotide sequence ID" value="NZ_FOUO01000009.1"/>
</dbReference>
<dbReference type="Gene3D" id="3.40.50.300">
    <property type="entry name" value="P-loop containing nucleotide triphosphate hydrolases"/>
    <property type="match status" value="2"/>
</dbReference>
<gene>
    <name evidence="4" type="ORF">SAMN05421721_10983</name>
</gene>
<feature type="coiled-coil region" evidence="1">
    <location>
        <begin position="279"/>
        <end position="367"/>
    </location>
</feature>
<dbReference type="InterPro" id="IPR027417">
    <property type="entry name" value="P-loop_NTPase"/>
</dbReference>
<dbReference type="SUPFAM" id="SSF52540">
    <property type="entry name" value="P-loop containing nucleoside triphosphate hydrolases"/>
    <property type="match status" value="1"/>
</dbReference>
<feature type="coiled-coil region" evidence="1">
    <location>
        <begin position="582"/>
        <end position="681"/>
    </location>
</feature>
<name>A0A1I4RTJ8_ECTMO</name>
<feature type="region of interest" description="Disordered" evidence="2">
    <location>
        <begin position="734"/>
        <end position="753"/>
    </location>
</feature>
<dbReference type="EMBL" id="FOUO01000009">
    <property type="protein sequence ID" value="SFM55374.1"/>
    <property type="molecule type" value="Genomic_DNA"/>
</dbReference>
<evidence type="ECO:0000313" key="4">
    <source>
        <dbReference type="EMBL" id="SFM55374.1"/>
    </source>
</evidence>
<feature type="region of interest" description="Disordered" evidence="2">
    <location>
        <begin position="914"/>
        <end position="939"/>
    </location>
</feature>
<reference evidence="4 5" key="1">
    <citation type="submission" date="2016-10" db="EMBL/GenBank/DDBJ databases">
        <authorList>
            <person name="de Groot N.N."/>
        </authorList>
    </citation>
    <scope>NUCLEOTIDE SEQUENCE [LARGE SCALE GENOMIC DNA]</scope>
    <source>
        <strain evidence="4 5">DSM 4180</strain>
    </source>
</reference>
<keyword evidence="1" id="KW-0175">Coiled coil</keyword>
<feature type="domain" description="YhaN AAA" evidence="3">
    <location>
        <begin position="1"/>
        <end position="218"/>
    </location>
</feature>
<dbReference type="Pfam" id="PF13514">
    <property type="entry name" value="AAA_27"/>
    <property type="match status" value="1"/>
</dbReference>
<accession>A0A1I4RTJ8</accession>
<dbReference type="PANTHER" id="PTHR41259:SF1">
    <property type="entry name" value="DOUBLE-STRAND BREAK REPAIR RAD50 ATPASE, PUTATIVE-RELATED"/>
    <property type="match status" value="1"/>
</dbReference>